<dbReference type="AlphaFoldDB" id="A0A6M5YTU6"/>
<evidence type="ECO:0000313" key="2">
    <source>
        <dbReference type="EMBL" id="QJW97458.1"/>
    </source>
</evidence>
<dbReference type="RefSeq" id="WP_171472820.1">
    <property type="nucleotide sequence ID" value="NZ_CP053452.2"/>
</dbReference>
<proteinExistence type="predicted"/>
<evidence type="ECO:0000256" key="1">
    <source>
        <dbReference type="SAM" id="SignalP"/>
    </source>
</evidence>
<dbReference type="KEGG" id="ftj:FTUN_5032"/>
<keyword evidence="1" id="KW-0732">Signal</keyword>
<keyword evidence="3" id="KW-1185">Reference proteome</keyword>
<reference evidence="3" key="1">
    <citation type="submission" date="2020-05" db="EMBL/GenBank/DDBJ databases">
        <title>Frigoriglobus tundricola gen. nov., sp. nov., a psychrotolerant cellulolytic planctomycete of the family Gemmataceae with two divergent copies of 16S rRNA gene.</title>
        <authorList>
            <person name="Kulichevskaya I.S."/>
            <person name="Ivanova A.A."/>
            <person name="Naumoff D.G."/>
            <person name="Beletsky A.V."/>
            <person name="Rijpstra W.I.C."/>
            <person name="Sinninghe Damste J.S."/>
            <person name="Mardanov A.V."/>
            <person name="Ravin N.V."/>
            <person name="Dedysh S.N."/>
        </authorList>
    </citation>
    <scope>NUCLEOTIDE SEQUENCE [LARGE SCALE GENOMIC DNA]</scope>
    <source>
        <strain evidence="3">PL17</strain>
    </source>
</reference>
<evidence type="ECO:0000313" key="3">
    <source>
        <dbReference type="Proteomes" id="UP000503447"/>
    </source>
</evidence>
<accession>A0A6M5YTU6</accession>
<organism evidence="2 3">
    <name type="scientific">Frigoriglobus tundricola</name>
    <dbReference type="NCBI Taxonomy" id="2774151"/>
    <lineage>
        <taxon>Bacteria</taxon>
        <taxon>Pseudomonadati</taxon>
        <taxon>Planctomycetota</taxon>
        <taxon>Planctomycetia</taxon>
        <taxon>Gemmatales</taxon>
        <taxon>Gemmataceae</taxon>
        <taxon>Frigoriglobus</taxon>
    </lineage>
</organism>
<feature type="signal peptide" evidence="1">
    <location>
        <begin position="1"/>
        <end position="21"/>
    </location>
</feature>
<dbReference type="Proteomes" id="UP000503447">
    <property type="component" value="Chromosome"/>
</dbReference>
<gene>
    <name evidence="2" type="ORF">FTUN_5032</name>
</gene>
<sequence length="116" mass="12146">MKWALCGAAAVALLAGVPANAGDIEFKPIDTKKLVVQPSKTAANLAAGTINLVGQTAASAAEGNGYVKTINNLFGIKRTSPKVQAGPSALPAPNLYKSTQYKNYNVPVMPTYQTRR</sequence>
<name>A0A6M5YTU6_9BACT</name>
<feature type="chain" id="PRO_5026957327" evidence="1">
    <location>
        <begin position="22"/>
        <end position="116"/>
    </location>
</feature>
<protein>
    <submittedName>
        <fullName evidence="2">Uncharacterized protein</fullName>
    </submittedName>
</protein>
<dbReference type="EMBL" id="CP053452">
    <property type="protein sequence ID" value="QJW97458.1"/>
    <property type="molecule type" value="Genomic_DNA"/>
</dbReference>